<feature type="transmembrane region" description="Helical" evidence="7">
    <location>
        <begin position="384"/>
        <end position="405"/>
    </location>
</feature>
<dbReference type="Proteomes" id="UP000320421">
    <property type="component" value="Chromosome"/>
</dbReference>
<feature type="domain" description="Type II secretion system protein GspF" evidence="8">
    <location>
        <begin position="275"/>
        <end position="403"/>
    </location>
</feature>
<dbReference type="EMBL" id="CP036266">
    <property type="protein sequence ID" value="QDT18337.1"/>
    <property type="molecule type" value="Genomic_DNA"/>
</dbReference>
<evidence type="ECO:0000256" key="4">
    <source>
        <dbReference type="ARBA" id="ARBA00022692"/>
    </source>
</evidence>
<dbReference type="InterPro" id="IPR042094">
    <property type="entry name" value="T2SS_GspF_sf"/>
</dbReference>
<evidence type="ECO:0000256" key="5">
    <source>
        <dbReference type="ARBA" id="ARBA00022989"/>
    </source>
</evidence>
<name>A0A517PG21_9PLAN</name>
<evidence type="ECO:0000256" key="3">
    <source>
        <dbReference type="ARBA" id="ARBA00022475"/>
    </source>
</evidence>
<evidence type="ECO:0000256" key="7">
    <source>
        <dbReference type="SAM" id="Phobius"/>
    </source>
</evidence>
<dbReference type="PRINTS" id="PR00812">
    <property type="entry name" value="BCTERIALGSPF"/>
</dbReference>
<evidence type="ECO:0000313" key="10">
    <source>
        <dbReference type="Proteomes" id="UP000320421"/>
    </source>
</evidence>
<dbReference type="PANTHER" id="PTHR30012">
    <property type="entry name" value="GENERAL SECRETION PATHWAY PROTEIN"/>
    <property type="match status" value="1"/>
</dbReference>
<dbReference type="PANTHER" id="PTHR30012:SF0">
    <property type="entry name" value="TYPE II SECRETION SYSTEM PROTEIN F-RELATED"/>
    <property type="match status" value="1"/>
</dbReference>
<feature type="transmembrane region" description="Helical" evidence="7">
    <location>
        <begin position="256"/>
        <end position="283"/>
    </location>
</feature>
<feature type="transmembrane region" description="Helical" evidence="7">
    <location>
        <begin position="168"/>
        <end position="194"/>
    </location>
</feature>
<proteinExistence type="inferred from homology"/>
<feature type="transmembrane region" description="Helical" evidence="7">
    <location>
        <begin position="226"/>
        <end position="244"/>
    </location>
</feature>
<keyword evidence="4 7" id="KW-0812">Transmembrane</keyword>
<dbReference type="InterPro" id="IPR018076">
    <property type="entry name" value="T2SS_GspF_dom"/>
</dbReference>
<reference evidence="9 10" key="1">
    <citation type="submission" date="2019-02" db="EMBL/GenBank/DDBJ databases">
        <title>Deep-cultivation of Planctomycetes and their phenomic and genomic characterization uncovers novel biology.</title>
        <authorList>
            <person name="Wiegand S."/>
            <person name="Jogler M."/>
            <person name="Boedeker C."/>
            <person name="Pinto D."/>
            <person name="Vollmers J."/>
            <person name="Rivas-Marin E."/>
            <person name="Kohn T."/>
            <person name="Peeters S.H."/>
            <person name="Heuer A."/>
            <person name="Rast P."/>
            <person name="Oberbeckmann S."/>
            <person name="Bunk B."/>
            <person name="Jeske O."/>
            <person name="Meyerdierks A."/>
            <person name="Storesund J.E."/>
            <person name="Kallscheuer N."/>
            <person name="Luecker S."/>
            <person name="Lage O.M."/>
            <person name="Pohl T."/>
            <person name="Merkel B.J."/>
            <person name="Hornburger P."/>
            <person name="Mueller R.-W."/>
            <person name="Bruemmer F."/>
            <person name="Labrenz M."/>
            <person name="Spormann A.M."/>
            <person name="Op den Camp H."/>
            <person name="Overmann J."/>
            <person name="Amann R."/>
            <person name="Jetten M.S.M."/>
            <person name="Mascher T."/>
            <person name="Medema M.H."/>
            <person name="Devos D.P."/>
            <person name="Kaster A.-K."/>
            <person name="Ovreas L."/>
            <person name="Rohde M."/>
            <person name="Galperin M.Y."/>
            <person name="Jogler C."/>
        </authorList>
    </citation>
    <scope>NUCLEOTIDE SEQUENCE [LARGE SCALE GENOMIC DNA]</scope>
    <source>
        <strain evidence="9 10">HG66A1</strain>
    </source>
</reference>
<dbReference type="Gene3D" id="1.20.81.30">
    <property type="entry name" value="Type II secretion system (T2SS), domain F"/>
    <property type="match status" value="2"/>
</dbReference>
<keyword evidence="10" id="KW-1185">Reference proteome</keyword>
<dbReference type="RefSeq" id="WP_145179769.1">
    <property type="nucleotide sequence ID" value="NZ_CP036266.1"/>
</dbReference>
<dbReference type="Pfam" id="PF00482">
    <property type="entry name" value="T2SSF"/>
    <property type="match status" value="2"/>
</dbReference>
<accession>A0A517PG21</accession>
<feature type="domain" description="Type II secretion system protein GspF" evidence="8">
    <location>
        <begin position="75"/>
        <end position="195"/>
    </location>
</feature>
<comment type="similarity">
    <text evidence="2">Belongs to the GSP F family.</text>
</comment>
<dbReference type="GO" id="GO:0005886">
    <property type="term" value="C:plasma membrane"/>
    <property type="evidence" value="ECO:0007669"/>
    <property type="project" value="UniProtKB-SubCell"/>
</dbReference>
<evidence type="ECO:0000313" key="9">
    <source>
        <dbReference type="EMBL" id="QDT18337.1"/>
    </source>
</evidence>
<keyword evidence="3" id="KW-1003">Cell membrane</keyword>
<protein>
    <submittedName>
        <fullName evidence="9">Type II secretion system protein F</fullName>
    </submittedName>
</protein>
<evidence type="ECO:0000256" key="2">
    <source>
        <dbReference type="ARBA" id="ARBA00005745"/>
    </source>
</evidence>
<keyword evidence="6 7" id="KW-0472">Membrane</keyword>
<organism evidence="9 10">
    <name type="scientific">Gimesia chilikensis</name>
    <dbReference type="NCBI Taxonomy" id="2605989"/>
    <lineage>
        <taxon>Bacteria</taxon>
        <taxon>Pseudomonadati</taxon>
        <taxon>Planctomycetota</taxon>
        <taxon>Planctomycetia</taxon>
        <taxon>Planctomycetales</taxon>
        <taxon>Planctomycetaceae</taxon>
        <taxon>Gimesia</taxon>
    </lineage>
</organism>
<keyword evidence="5 7" id="KW-1133">Transmembrane helix</keyword>
<dbReference type="InterPro" id="IPR003004">
    <property type="entry name" value="GspF/PilC"/>
</dbReference>
<dbReference type="OrthoDB" id="9805682at2"/>
<evidence type="ECO:0000256" key="6">
    <source>
        <dbReference type="ARBA" id="ARBA00023136"/>
    </source>
</evidence>
<evidence type="ECO:0000259" key="8">
    <source>
        <dbReference type="Pfam" id="PF00482"/>
    </source>
</evidence>
<comment type="subcellular location">
    <subcellularLocation>
        <location evidence="1">Cell membrane</location>
        <topology evidence="1">Multi-pass membrane protein</topology>
    </subcellularLocation>
</comment>
<sequence>MNWYRYQGVNLEGKLIKGRIHAADRDEVASQLQDQGIKIERIELEEEGELAFAAREAPASGATTRLSSRDFELITDHLSDLTRARLPLSSGLEAVSYEIENTRLRTAVQDLATQLESGDDLETVLANSRAPRELCALVHAGSRSGKMSEILADYVAHTRQLSEMKSQLLMALCYPLILMFFASLMFLAIMLWIIPSFESIFVDFGIELPWVTDFMFEVSVFIRTQWWWYLPGTLLLLLGSVALFRTERGQALGQRILFRIPLLGGLLSGISVSRFSHLLALLVDNDVPFLEALKLTGESSNNYQIRKACRKFSDSVSSGEMQIEALTSLKLFPATFLQTLATQSGNSNQNSPRYSVEILNALADMLNGQTRVRITFFATVVEPMIIIVCAITMGFLFLSLLAPLFKLLTMLS</sequence>
<dbReference type="AlphaFoldDB" id="A0A517PG21"/>
<gene>
    <name evidence="9" type="primary">gspF_1</name>
    <name evidence="9" type="ORF">HG66A1_00960</name>
</gene>
<evidence type="ECO:0000256" key="1">
    <source>
        <dbReference type="ARBA" id="ARBA00004651"/>
    </source>
</evidence>